<keyword evidence="6" id="KW-0808">Transferase</keyword>
<dbReference type="InterPro" id="IPR004358">
    <property type="entry name" value="Sig_transdc_His_kin-like_C"/>
</dbReference>
<dbReference type="GO" id="GO:0005886">
    <property type="term" value="C:plasma membrane"/>
    <property type="evidence" value="ECO:0007669"/>
    <property type="project" value="UniProtKB-SubCell"/>
</dbReference>
<keyword evidence="8" id="KW-0547">Nucleotide-binding</keyword>
<dbReference type="SMART" id="SM00388">
    <property type="entry name" value="HisKA"/>
    <property type="match status" value="1"/>
</dbReference>
<dbReference type="CDD" id="cd00082">
    <property type="entry name" value="HisKA"/>
    <property type="match status" value="1"/>
</dbReference>
<dbReference type="Gene3D" id="3.30.565.10">
    <property type="entry name" value="Histidine kinase-like ATPase, C-terminal domain"/>
    <property type="match status" value="1"/>
</dbReference>
<keyword evidence="10" id="KW-0067">ATP-binding</keyword>
<feature type="coiled-coil region" evidence="14">
    <location>
        <begin position="225"/>
        <end position="252"/>
    </location>
</feature>
<evidence type="ECO:0000256" key="14">
    <source>
        <dbReference type="SAM" id="Coils"/>
    </source>
</evidence>
<keyword evidence="14" id="KW-0175">Coiled coil</keyword>
<dbReference type="InterPro" id="IPR003594">
    <property type="entry name" value="HATPase_dom"/>
</dbReference>
<evidence type="ECO:0000313" key="18">
    <source>
        <dbReference type="EMBL" id="QMV42040.1"/>
    </source>
</evidence>
<accession>A0A7G5BYK6</accession>
<dbReference type="Pfam" id="PF00512">
    <property type="entry name" value="HisKA"/>
    <property type="match status" value="1"/>
</dbReference>
<dbReference type="SMART" id="SM00387">
    <property type="entry name" value="HATPase_c"/>
    <property type="match status" value="1"/>
</dbReference>
<dbReference type="PROSITE" id="PS50109">
    <property type="entry name" value="HIS_KIN"/>
    <property type="match status" value="1"/>
</dbReference>
<dbReference type="PROSITE" id="PS50885">
    <property type="entry name" value="HAMP"/>
    <property type="match status" value="1"/>
</dbReference>
<dbReference type="AlphaFoldDB" id="A0A7G5BYK6"/>
<keyword evidence="7 15" id="KW-0812">Transmembrane</keyword>
<evidence type="ECO:0000256" key="13">
    <source>
        <dbReference type="ARBA" id="ARBA00023136"/>
    </source>
</evidence>
<dbReference type="EC" id="2.7.13.3" evidence="3"/>
<protein>
    <recommendedName>
        <fullName evidence="3">histidine kinase</fullName>
        <ecNumber evidence="3">2.7.13.3</ecNumber>
    </recommendedName>
</protein>
<dbReference type="PRINTS" id="PR00344">
    <property type="entry name" value="BCTRLSENSOR"/>
</dbReference>
<dbReference type="GO" id="GO:0000155">
    <property type="term" value="F:phosphorelay sensor kinase activity"/>
    <property type="evidence" value="ECO:0007669"/>
    <property type="project" value="InterPro"/>
</dbReference>
<feature type="transmembrane region" description="Helical" evidence="15">
    <location>
        <begin position="7"/>
        <end position="34"/>
    </location>
</feature>
<dbReference type="Gene3D" id="6.10.340.10">
    <property type="match status" value="1"/>
</dbReference>
<keyword evidence="4" id="KW-1003">Cell membrane</keyword>
<dbReference type="Proteomes" id="UP000515679">
    <property type="component" value="Chromosome"/>
</dbReference>
<dbReference type="InterPro" id="IPR003661">
    <property type="entry name" value="HisK_dim/P_dom"/>
</dbReference>
<evidence type="ECO:0000256" key="4">
    <source>
        <dbReference type="ARBA" id="ARBA00022475"/>
    </source>
</evidence>
<keyword evidence="13 15" id="KW-0472">Membrane</keyword>
<keyword evidence="11 15" id="KW-1133">Transmembrane helix</keyword>
<keyword evidence="9 18" id="KW-0418">Kinase</keyword>
<dbReference type="InterPro" id="IPR036890">
    <property type="entry name" value="HATPase_C_sf"/>
</dbReference>
<dbReference type="SMART" id="SM00304">
    <property type="entry name" value="HAMP"/>
    <property type="match status" value="1"/>
</dbReference>
<sequence length="473" mass="53907">MKNRTKLWLIMLIGAVGSVFLFVFLSSFVGSFWIKGYNLKTLNSISRETLRSIERQSAFGKEYVAPLLDSVHARNPDLRLEWIASDGSVIYDTSGEQQRYGFQQLADRVVNMPDNLWSEDESVTLTYSLNRNEQSYYLMLSLPSEAMKAGQFLFYARTFEVLYSLVLPLLAAALVPYFLSLWFFSSINRRIGKLNKALNEVSFGSDLIVLAVKSKDEIGQLTRHYNEMAHRIQSQSLQIEQLEDRRKILLSNLSHDLRTPLTMILGYAETIRTGTYQDENELQAGARIILQRSRYMDKLLDQLLDISRQEAGAFELHPAPTNLSELLRKIVSEYLLFLDGQNFAVDVDIPEKDIEASIDASLVERALSNLLDNAIRYGSEGQFIGIRLFEEENEVCITIMDRGKGVSPEDRERIFERFYRADEGRKGAGLGIGLAIVKEIVESHHGRIQVMSTPYVETLFLVRLPKRYAAKGP</sequence>
<dbReference type="SUPFAM" id="SSF47384">
    <property type="entry name" value="Homodimeric domain of signal transducing histidine kinase"/>
    <property type="match status" value="1"/>
</dbReference>
<dbReference type="GO" id="GO:0005524">
    <property type="term" value="F:ATP binding"/>
    <property type="evidence" value="ECO:0007669"/>
    <property type="project" value="UniProtKB-KW"/>
</dbReference>
<name>A0A7G5BYK6_9BACL</name>
<evidence type="ECO:0000256" key="5">
    <source>
        <dbReference type="ARBA" id="ARBA00022553"/>
    </source>
</evidence>
<evidence type="ECO:0000259" key="16">
    <source>
        <dbReference type="PROSITE" id="PS50109"/>
    </source>
</evidence>
<gene>
    <name evidence="18" type="ORF">FPL14_13160</name>
</gene>
<dbReference type="PANTHER" id="PTHR45528:SF1">
    <property type="entry name" value="SENSOR HISTIDINE KINASE CPXA"/>
    <property type="match status" value="1"/>
</dbReference>
<dbReference type="RefSeq" id="WP_182303441.1">
    <property type="nucleotide sequence ID" value="NZ_CP041969.1"/>
</dbReference>
<dbReference type="Pfam" id="PF02518">
    <property type="entry name" value="HATPase_c"/>
    <property type="match status" value="1"/>
</dbReference>
<feature type="domain" description="Histidine kinase" evidence="16">
    <location>
        <begin position="252"/>
        <end position="468"/>
    </location>
</feature>
<keyword evidence="5" id="KW-0597">Phosphoprotein</keyword>
<dbReference type="SUPFAM" id="SSF55874">
    <property type="entry name" value="ATPase domain of HSP90 chaperone/DNA topoisomerase II/histidine kinase"/>
    <property type="match status" value="1"/>
</dbReference>
<organism evidence="18 19">
    <name type="scientific">Cohnella cholangitidis</name>
    <dbReference type="NCBI Taxonomy" id="2598458"/>
    <lineage>
        <taxon>Bacteria</taxon>
        <taxon>Bacillati</taxon>
        <taxon>Bacillota</taxon>
        <taxon>Bacilli</taxon>
        <taxon>Bacillales</taxon>
        <taxon>Paenibacillaceae</taxon>
        <taxon>Cohnella</taxon>
    </lineage>
</organism>
<evidence type="ECO:0000256" key="7">
    <source>
        <dbReference type="ARBA" id="ARBA00022692"/>
    </source>
</evidence>
<dbReference type="FunFam" id="1.10.287.130:FF:000001">
    <property type="entry name" value="Two-component sensor histidine kinase"/>
    <property type="match status" value="1"/>
</dbReference>
<dbReference type="KEGG" id="cchl:FPL14_13160"/>
<dbReference type="InterPro" id="IPR036097">
    <property type="entry name" value="HisK_dim/P_sf"/>
</dbReference>
<proteinExistence type="predicted"/>
<dbReference type="EMBL" id="CP041969">
    <property type="protein sequence ID" value="QMV42040.1"/>
    <property type="molecule type" value="Genomic_DNA"/>
</dbReference>
<feature type="transmembrane region" description="Helical" evidence="15">
    <location>
        <begin position="161"/>
        <end position="184"/>
    </location>
</feature>
<dbReference type="CDD" id="cd06225">
    <property type="entry name" value="HAMP"/>
    <property type="match status" value="1"/>
</dbReference>
<dbReference type="InterPro" id="IPR005467">
    <property type="entry name" value="His_kinase_dom"/>
</dbReference>
<evidence type="ECO:0000256" key="10">
    <source>
        <dbReference type="ARBA" id="ARBA00022840"/>
    </source>
</evidence>
<dbReference type="Gene3D" id="1.10.287.130">
    <property type="match status" value="1"/>
</dbReference>
<dbReference type="Pfam" id="PF00672">
    <property type="entry name" value="HAMP"/>
    <property type="match status" value="1"/>
</dbReference>
<evidence type="ECO:0000256" key="15">
    <source>
        <dbReference type="SAM" id="Phobius"/>
    </source>
</evidence>
<evidence type="ECO:0000256" key="9">
    <source>
        <dbReference type="ARBA" id="ARBA00022777"/>
    </source>
</evidence>
<keyword evidence="12" id="KW-0902">Two-component regulatory system</keyword>
<dbReference type="CDD" id="cd00075">
    <property type="entry name" value="HATPase"/>
    <property type="match status" value="1"/>
</dbReference>
<evidence type="ECO:0000313" key="19">
    <source>
        <dbReference type="Proteomes" id="UP000515679"/>
    </source>
</evidence>
<dbReference type="PANTHER" id="PTHR45528">
    <property type="entry name" value="SENSOR HISTIDINE KINASE CPXA"/>
    <property type="match status" value="1"/>
</dbReference>
<evidence type="ECO:0000256" key="1">
    <source>
        <dbReference type="ARBA" id="ARBA00000085"/>
    </source>
</evidence>
<dbReference type="InterPro" id="IPR050398">
    <property type="entry name" value="HssS/ArlS-like"/>
</dbReference>
<dbReference type="FunFam" id="3.30.565.10:FF:000013">
    <property type="entry name" value="Two-component sensor histidine kinase"/>
    <property type="match status" value="1"/>
</dbReference>
<evidence type="ECO:0000256" key="2">
    <source>
        <dbReference type="ARBA" id="ARBA00004651"/>
    </source>
</evidence>
<dbReference type="InterPro" id="IPR003660">
    <property type="entry name" value="HAMP_dom"/>
</dbReference>
<evidence type="ECO:0000256" key="11">
    <source>
        <dbReference type="ARBA" id="ARBA00022989"/>
    </source>
</evidence>
<keyword evidence="19" id="KW-1185">Reference proteome</keyword>
<reference evidence="18 19" key="1">
    <citation type="submission" date="2019-07" db="EMBL/GenBank/DDBJ databases">
        <authorList>
            <person name="Kim J.K."/>
            <person name="Cheong H.-M."/>
            <person name="Choi Y."/>
            <person name="Hwang K.J."/>
            <person name="Lee S."/>
            <person name="Choi C."/>
        </authorList>
    </citation>
    <scope>NUCLEOTIDE SEQUENCE [LARGE SCALE GENOMIC DNA]</scope>
    <source>
        <strain evidence="18 19">KS 22</strain>
    </source>
</reference>
<evidence type="ECO:0000256" key="6">
    <source>
        <dbReference type="ARBA" id="ARBA00022679"/>
    </source>
</evidence>
<feature type="domain" description="HAMP" evidence="17">
    <location>
        <begin position="185"/>
        <end position="237"/>
    </location>
</feature>
<evidence type="ECO:0000259" key="17">
    <source>
        <dbReference type="PROSITE" id="PS50885"/>
    </source>
</evidence>
<comment type="subcellular location">
    <subcellularLocation>
        <location evidence="2">Cell membrane</location>
        <topology evidence="2">Multi-pass membrane protein</topology>
    </subcellularLocation>
</comment>
<comment type="catalytic activity">
    <reaction evidence="1">
        <text>ATP + protein L-histidine = ADP + protein N-phospho-L-histidine.</text>
        <dbReference type="EC" id="2.7.13.3"/>
    </reaction>
</comment>
<evidence type="ECO:0000256" key="3">
    <source>
        <dbReference type="ARBA" id="ARBA00012438"/>
    </source>
</evidence>
<dbReference type="SUPFAM" id="SSF158472">
    <property type="entry name" value="HAMP domain-like"/>
    <property type="match status" value="1"/>
</dbReference>
<evidence type="ECO:0000256" key="12">
    <source>
        <dbReference type="ARBA" id="ARBA00023012"/>
    </source>
</evidence>
<evidence type="ECO:0000256" key="8">
    <source>
        <dbReference type="ARBA" id="ARBA00022741"/>
    </source>
</evidence>